<evidence type="ECO:0000256" key="12">
    <source>
        <dbReference type="ARBA" id="ARBA00044710"/>
    </source>
</evidence>
<dbReference type="AlphaFoldDB" id="A0A6G0XQB6"/>
<feature type="transmembrane region" description="Helical" evidence="15">
    <location>
        <begin position="386"/>
        <end position="410"/>
    </location>
</feature>
<dbReference type="PANTHER" id="PTHR48022:SF2">
    <property type="entry name" value="PLASTIDIC GLUCOSE TRANSPORTER 4"/>
    <property type="match status" value="1"/>
</dbReference>
<comment type="catalytic activity">
    <reaction evidence="7">
        <text>D-galactose(in) = D-galactose(out)</text>
        <dbReference type="Rhea" id="RHEA:34915"/>
        <dbReference type="ChEBI" id="CHEBI:4139"/>
    </reaction>
    <physiologicalReaction direction="right-to-left" evidence="7">
        <dbReference type="Rhea" id="RHEA:34917"/>
    </physiologicalReaction>
</comment>
<feature type="transmembrane region" description="Helical" evidence="15">
    <location>
        <begin position="18"/>
        <end position="36"/>
    </location>
</feature>
<feature type="transmembrane region" description="Helical" evidence="15">
    <location>
        <begin position="135"/>
        <end position="158"/>
    </location>
</feature>
<dbReference type="InterPro" id="IPR005828">
    <property type="entry name" value="MFS_sugar_transport-like"/>
</dbReference>
<dbReference type="EMBL" id="VJMJ01000025">
    <property type="protein sequence ID" value="KAF0742726.1"/>
    <property type="molecule type" value="Genomic_DNA"/>
</dbReference>
<dbReference type="Proteomes" id="UP000481153">
    <property type="component" value="Unassembled WGS sequence"/>
</dbReference>
<dbReference type="GO" id="GO:0016020">
    <property type="term" value="C:membrane"/>
    <property type="evidence" value="ECO:0007669"/>
    <property type="project" value="UniProtKB-SubCell"/>
</dbReference>
<evidence type="ECO:0000256" key="11">
    <source>
        <dbReference type="ARBA" id="ARBA00044668"/>
    </source>
</evidence>
<dbReference type="NCBIfam" id="TIGR00879">
    <property type="entry name" value="SP"/>
    <property type="match status" value="1"/>
</dbReference>
<sequence>MEHGEPSVLVNVGQGSKWYAVFVCVFASVGGLSFGYDQGATGGVLVMTSFLNHFCVGHDGNTYDQCTASSLDVPHNWTNFTTTYNVLYFVGCMVGSLLGGLAADKLGRRTAIFTAGLFYFAGSCLLAFTTQSNHAMALIARVIQGLGVGNASFSAPLFGVEMAPLELRGMLSGFLSMAISTGTLLAGLIGYGLQHFDHGWRTTVALGMITPLILMLGAFFLPESPRWIYQHKGRHAAEATLAKLRKTTDVGEELKAIGDMLDELGSSEEASWKDVFDATVRRRIGIAMVLAALQQMTGVTIVFAYGAQIFKDVLEDGIRTLLIFQAITFVSSITAMYWVDRAGRRTLLLLGGLGMVLGHFVTGLSFSVGCHTASNDFGCGKGAGWIMVVSTAFFMFSFGLSWGPICWIYPAEIFPLKVRARAVSVSTFANWAMAAVMIEAPKLFPTLHVNGVFFLVAFLCLCGCVFVYYMCPETKGVGLEDIELLFNVNKTHLDAHAIETPADDKL</sequence>
<evidence type="ECO:0000259" key="16">
    <source>
        <dbReference type="PROSITE" id="PS50850"/>
    </source>
</evidence>
<evidence type="ECO:0000256" key="5">
    <source>
        <dbReference type="ARBA" id="ARBA00022989"/>
    </source>
</evidence>
<dbReference type="InterPro" id="IPR005829">
    <property type="entry name" value="Sugar_transporter_CS"/>
</dbReference>
<protein>
    <recommendedName>
        <fullName evidence="13">Hexose transporter 1</fullName>
    </recommendedName>
</protein>
<comment type="catalytic activity">
    <reaction evidence="12">
        <text>D-fructose(out) = D-fructose(in)</text>
        <dbReference type="Rhea" id="RHEA:60372"/>
        <dbReference type="ChEBI" id="CHEBI:37721"/>
    </reaction>
    <physiologicalReaction direction="left-to-right" evidence="12">
        <dbReference type="Rhea" id="RHEA:60373"/>
    </physiologicalReaction>
</comment>
<comment type="catalytic activity">
    <reaction evidence="8">
        <text>D-glucose(out) = D-glucose(in)</text>
        <dbReference type="Rhea" id="RHEA:60376"/>
        <dbReference type="ChEBI" id="CHEBI:4167"/>
    </reaction>
    <physiologicalReaction direction="left-to-right" evidence="8">
        <dbReference type="Rhea" id="RHEA:60377"/>
    </physiologicalReaction>
</comment>
<evidence type="ECO:0000256" key="15">
    <source>
        <dbReference type="SAM" id="Phobius"/>
    </source>
</evidence>
<keyword evidence="14" id="KW-0813">Transport</keyword>
<evidence type="ECO:0000256" key="10">
    <source>
        <dbReference type="ARBA" id="ARBA00044662"/>
    </source>
</evidence>
<dbReference type="FunFam" id="1.20.1250.20:FF:000129">
    <property type="entry name" value="Major Facilitator Superfamily (MFS)"/>
    <property type="match status" value="1"/>
</dbReference>
<keyword evidence="18" id="KW-1185">Reference proteome</keyword>
<feature type="transmembrane region" description="Helical" evidence="15">
    <location>
        <begin position="346"/>
        <end position="366"/>
    </location>
</feature>
<evidence type="ECO:0000256" key="1">
    <source>
        <dbReference type="ARBA" id="ARBA00004141"/>
    </source>
</evidence>
<dbReference type="PROSITE" id="PS50850">
    <property type="entry name" value="MFS"/>
    <property type="match status" value="1"/>
</dbReference>
<evidence type="ECO:0000256" key="6">
    <source>
        <dbReference type="ARBA" id="ARBA00023136"/>
    </source>
</evidence>
<dbReference type="InterPro" id="IPR003663">
    <property type="entry name" value="Sugar/inositol_transpt"/>
</dbReference>
<feature type="transmembrane region" description="Helical" evidence="15">
    <location>
        <begin position="86"/>
        <end position="103"/>
    </location>
</feature>
<feature type="transmembrane region" description="Helical" evidence="15">
    <location>
        <begin position="452"/>
        <end position="471"/>
    </location>
</feature>
<evidence type="ECO:0000256" key="13">
    <source>
        <dbReference type="ARBA" id="ARBA00044780"/>
    </source>
</evidence>
<dbReference type="PANTHER" id="PTHR48022">
    <property type="entry name" value="PLASTIDIC GLUCOSE TRANSPORTER 4"/>
    <property type="match status" value="1"/>
</dbReference>
<dbReference type="PRINTS" id="PR00171">
    <property type="entry name" value="SUGRTRNSPORT"/>
</dbReference>
<comment type="catalytic activity">
    <reaction evidence="10">
        <text>D-mannose(out) = D-mannose(in)</text>
        <dbReference type="Rhea" id="RHEA:78391"/>
        <dbReference type="ChEBI" id="CHEBI:4208"/>
    </reaction>
    <physiologicalReaction direction="left-to-right" evidence="10">
        <dbReference type="Rhea" id="RHEA:78392"/>
    </physiologicalReaction>
</comment>
<evidence type="ECO:0000256" key="9">
    <source>
        <dbReference type="ARBA" id="ARBA00044656"/>
    </source>
</evidence>
<dbReference type="InterPro" id="IPR050360">
    <property type="entry name" value="MFS_Sugar_Transporters"/>
</dbReference>
<feature type="transmembrane region" description="Helical" evidence="15">
    <location>
        <begin position="199"/>
        <end position="221"/>
    </location>
</feature>
<feature type="domain" description="Major facilitator superfamily (MFS) profile" evidence="16">
    <location>
        <begin position="23"/>
        <end position="475"/>
    </location>
</feature>
<comment type="caution">
    <text evidence="17">The sequence shown here is derived from an EMBL/GenBank/DDBJ whole genome shotgun (WGS) entry which is preliminary data.</text>
</comment>
<evidence type="ECO:0000256" key="3">
    <source>
        <dbReference type="ARBA" id="ARBA00011738"/>
    </source>
</evidence>
<evidence type="ECO:0000256" key="7">
    <source>
        <dbReference type="ARBA" id="ARBA00044637"/>
    </source>
</evidence>
<comment type="catalytic activity">
    <reaction evidence="9">
        <text>D-xylose(out) = D-xylose(in)</text>
        <dbReference type="Rhea" id="RHEA:78427"/>
        <dbReference type="ChEBI" id="CHEBI:53455"/>
    </reaction>
    <physiologicalReaction direction="left-to-right" evidence="9">
        <dbReference type="Rhea" id="RHEA:78428"/>
    </physiologicalReaction>
</comment>
<dbReference type="SUPFAM" id="SSF103473">
    <property type="entry name" value="MFS general substrate transporter"/>
    <property type="match status" value="1"/>
</dbReference>
<comment type="subunit">
    <text evidence="3">Homodimer.</text>
</comment>
<dbReference type="GO" id="GO:0005351">
    <property type="term" value="F:carbohydrate:proton symporter activity"/>
    <property type="evidence" value="ECO:0007669"/>
    <property type="project" value="TreeGrafter"/>
</dbReference>
<comment type="similarity">
    <text evidence="2 14">Belongs to the major facilitator superfamily. Sugar transporter (TC 2.A.1.1) family.</text>
</comment>
<organism evidence="17 18">
    <name type="scientific">Aphanomyces euteiches</name>
    <dbReference type="NCBI Taxonomy" id="100861"/>
    <lineage>
        <taxon>Eukaryota</taxon>
        <taxon>Sar</taxon>
        <taxon>Stramenopiles</taxon>
        <taxon>Oomycota</taxon>
        <taxon>Saprolegniomycetes</taxon>
        <taxon>Saprolegniales</taxon>
        <taxon>Verrucalvaceae</taxon>
        <taxon>Aphanomyces</taxon>
    </lineage>
</organism>
<dbReference type="PROSITE" id="PS00217">
    <property type="entry name" value="SUGAR_TRANSPORT_2"/>
    <property type="match status" value="1"/>
</dbReference>
<proteinExistence type="inferred from homology"/>
<feature type="transmembrane region" description="Helical" evidence="15">
    <location>
        <begin position="284"/>
        <end position="306"/>
    </location>
</feature>
<feature type="transmembrane region" description="Helical" evidence="15">
    <location>
        <begin position="110"/>
        <end position="129"/>
    </location>
</feature>
<evidence type="ECO:0000313" key="17">
    <source>
        <dbReference type="EMBL" id="KAF0742726.1"/>
    </source>
</evidence>
<keyword evidence="5 15" id="KW-1133">Transmembrane helix</keyword>
<evidence type="ECO:0000313" key="18">
    <source>
        <dbReference type="Proteomes" id="UP000481153"/>
    </source>
</evidence>
<dbReference type="Gene3D" id="1.20.1250.20">
    <property type="entry name" value="MFS general substrate transporter like domains"/>
    <property type="match status" value="1"/>
</dbReference>
<feature type="transmembrane region" description="Helical" evidence="15">
    <location>
        <begin position="422"/>
        <end position="440"/>
    </location>
</feature>
<accession>A0A6G0XQB6</accession>
<dbReference type="Pfam" id="PF00083">
    <property type="entry name" value="Sugar_tr"/>
    <property type="match status" value="1"/>
</dbReference>
<feature type="transmembrane region" description="Helical" evidence="15">
    <location>
        <begin position="170"/>
        <end position="193"/>
    </location>
</feature>
<feature type="transmembrane region" description="Helical" evidence="15">
    <location>
        <begin position="318"/>
        <end position="339"/>
    </location>
</feature>
<comment type="subcellular location">
    <subcellularLocation>
        <location evidence="1">Membrane</location>
        <topology evidence="1">Multi-pass membrane protein</topology>
    </subcellularLocation>
</comment>
<evidence type="ECO:0000256" key="14">
    <source>
        <dbReference type="RuleBase" id="RU003346"/>
    </source>
</evidence>
<dbReference type="InterPro" id="IPR036259">
    <property type="entry name" value="MFS_trans_sf"/>
</dbReference>
<reference evidence="17 18" key="1">
    <citation type="submission" date="2019-07" db="EMBL/GenBank/DDBJ databases">
        <title>Genomics analysis of Aphanomyces spp. identifies a new class of oomycete effector associated with host adaptation.</title>
        <authorList>
            <person name="Gaulin E."/>
        </authorList>
    </citation>
    <scope>NUCLEOTIDE SEQUENCE [LARGE SCALE GENOMIC DNA]</scope>
    <source>
        <strain evidence="17 18">ATCC 201684</strain>
    </source>
</reference>
<dbReference type="VEuPathDB" id="FungiDB:AeMF1_002276"/>
<comment type="catalytic activity">
    <reaction evidence="11">
        <text>D-glucosamine(out) = D-glucosamine(in)</text>
        <dbReference type="Rhea" id="RHEA:78423"/>
        <dbReference type="ChEBI" id="CHEBI:58723"/>
    </reaction>
    <physiologicalReaction direction="left-to-right" evidence="11">
        <dbReference type="Rhea" id="RHEA:78424"/>
    </physiologicalReaction>
</comment>
<evidence type="ECO:0000256" key="4">
    <source>
        <dbReference type="ARBA" id="ARBA00022692"/>
    </source>
</evidence>
<evidence type="ECO:0000256" key="2">
    <source>
        <dbReference type="ARBA" id="ARBA00010992"/>
    </source>
</evidence>
<keyword evidence="4 15" id="KW-0812">Transmembrane</keyword>
<keyword evidence="6 15" id="KW-0472">Membrane</keyword>
<dbReference type="InterPro" id="IPR020846">
    <property type="entry name" value="MFS_dom"/>
</dbReference>
<gene>
    <name evidence="17" type="ORF">Ae201684_002426</name>
</gene>
<dbReference type="PROSITE" id="PS00216">
    <property type="entry name" value="SUGAR_TRANSPORT_1"/>
    <property type="match status" value="2"/>
</dbReference>
<name>A0A6G0XQB6_9STRA</name>
<evidence type="ECO:0000256" key="8">
    <source>
        <dbReference type="ARBA" id="ARBA00044648"/>
    </source>
</evidence>